<gene>
    <name evidence="1" type="ORF">BA011_11310</name>
</gene>
<reference evidence="1 2" key="1">
    <citation type="submission" date="2016-06" db="EMBL/GenBank/DDBJ databases">
        <title>Microsymbionts genomes from the relict species Vavilovia formosa.</title>
        <authorList>
            <person name="Chirak E."/>
            <person name="Kimeklis A."/>
            <person name="Andronov E."/>
        </authorList>
    </citation>
    <scope>NUCLEOTIDE SEQUENCE [LARGE SCALE GENOMIC DNA]</scope>
    <source>
        <strain evidence="1 2">Vaf10</strain>
    </source>
</reference>
<proteinExistence type="predicted"/>
<sequence>MAQFSALEAATRRVTDDRIQIAVQEAEIAGGVLRGEPTSLAREKLMSCLQNLRFHIFARDLIQARISVDQHLPPISRT</sequence>
<accession>A0A1B1C9A1</accession>
<dbReference type="Proteomes" id="UP000092691">
    <property type="component" value="Chromosome"/>
</dbReference>
<dbReference type="AlphaFoldDB" id="A0A1B1C9A1"/>
<protein>
    <submittedName>
        <fullName evidence="1">Uncharacterized protein</fullName>
    </submittedName>
</protein>
<evidence type="ECO:0000313" key="2">
    <source>
        <dbReference type="Proteomes" id="UP000092691"/>
    </source>
</evidence>
<dbReference type="EMBL" id="CP016286">
    <property type="protein sequence ID" value="ANP86256.1"/>
    <property type="molecule type" value="Genomic_DNA"/>
</dbReference>
<name>A0A1B1C9A1_RHILE</name>
<evidence type="ECO:0000313" key="1">
    <source>
        <dbReference type="EMBL" id="ANP86256.1"/>
    </source>
</evidence>
<organism evidence="1 2">
    <name type="scientific">Rhizobium leguminosarum</name>
    <dbReference type="NCBI Taxonomy" id="384"/>
    <lineage>
        <taxon>Bacteria</taxon>
        <taxon>Pseudomonadati</taxon>
        <taxon>Pseudomonadota</taxon>
        <taxon>Alphaproteobacteria</taxon>
        <taxon>Hyphomicrobiales</taxon>
        <taxon>Rhizobiaceae</taxon>
        <taxon>Rhizobium/Agrobacterium group</taxon>
        <taxon>Rhizobium</taxon>
    </lineage>
</organism>